<feature type="transmembrane region" description="Helical" evidence="5">
    <location>
        <begin position="362"/>
        <end position="382"/>
    </location>
</feature>
<dbReference type="GO" id="GO:0005737">
    <property type="term" value="C:cytoplasm"/>
    <property type="evidence" value="ECO:0007669"/>
    <property type="project" value="TreeGrafter"/>
</dbReference>
<dbReference type="AlphaFoldDB" id="A0A640KVS8"/>
<accession>A0A640KVS8</accession>
<dbReference type="GO" id="GO:0016020">
    <property type="term" value="C:membrane"/>
    <property type="evidence" value="ECO:0007669"/>
    <property type="project" value="UniProtKB-SubCell"/>
</dbReference>
<evidence type="ECO:0000313" key="8">
    <source>
        <dbReference type="Proteomes" id="UP000419144"/>
    </source>
</evidence>
<feature type="transmembrane region" description="Helical" evidence="5">
    <location>
        <begin position="90"/>
        <end position="111"/>
    </location>
</feature>
<feature type="transmembrane region" description="Helical" evidence="5">
    <location>
        <begin position="403"/>
        <end position="424"/>
    </location>
</feature>
<keyword evidence="3 5" id="KW-1133">Transmembrane helix</keyword>
<feature type="transmembrane region" description="Helical" evidence="5">
    <location>
        <begin position="123"/>
        <end position="146"/>
    </location>
</feature>
<evidence type="ECO:0000256" key="1">
    <source>
        <dbReference type="ARBA" id="ARBA00004141"/>
    </source>
</evidence>
<dbReference type="VEuPathDB" id="TriTrypDB:LtaPh_3604200"/>
<evidence type="ECO:0000256" key="2">
    <source>
        <dbReference type="ARBA" id="ARBA00022692"/>
    </source>
</evidence>
<sequence length="494" mass="53881">MRNHPHITACAGMVGGGDSNLDELSPMLPHGSRPRMSYSHASFDSESNCVIGRGVRRANSLPVYTRRDRRRLALSPMLFGRYYMAEGGGLISSAFNLASATCGAGVLALPYAMQHCGTVTGTLTLMLVCSLTIYSVFLLTKVSALTKLMTYEELAIDLVGPITEKVTTTIIVVFCWGVAVMYIVMMGDFIVPLFEAVGLSHKVHRRTAMVLFWALVMFPLSLARKVQTLRYASIVGTISTLLLAGALVDRFVQDRREDANSTRLDPGGHRTPYAPLARFDSGMIGALTTFVFSYCCQPVAPRIYEELKDRSVKRMCLCTVCSMTTTTLIYIVTGVFGAMSFGDSVKPNVLVNFSNHLDSHPAQIAYFGIVVSLTMAFPMTIFPTRDSVVMAMGYRAEENPAPLWLSRTIAGLLALLALFIGIALPNIRVLFDVLGGVCGGSLSFLLPALFALRSGYWTTAEVGWRHMALTWLTLVFGVVVCGLGTYNSVKSNFL</sequence>
<dbReference type="OrthoDB" id="28208at2759"/>
<comment type="subcellular location">
    <subcellularLocation>
        <location evidence="1">Membrane</location>
        <topology evidence="1">Multi-pass membrane protein</topology>
    </subcellularLocation>
</comment>
<feature type="transmembrane region" description="Helical" evidence="5">
    <location>
        <begin position="229"/>
        <end position="248"/>
    </location>
</feature>
<feature type="transmembrane region" description="Helical" evidence="5">
    <location>
        <begin position="430"/>
        <end position="452"/>
    </location>
</feature>
<evidence type="ECO:0000313" key="7">
    <source>
        <dbReference type="EMBL" id="GET93104.1"/>
    </source>
</evidence>
<dbReference type="PANTHER" id="PTHR22950:SF649">
    <property type="entry name" value="ACID TRANSPORTER, PUTATIVE-RELATED"/>
    <property type="match status" value="1"/>
</dbReference>
<dbReference type="Pfam" id="PF01490">
    <property type="entry name" value="Aa_trans"/>
    <property type="match status" value="1"/>
</dbReference>
<dbReference type="EMBL" id="BLBS01000057">
    <property type="protein sequence ID" value="GET93104.1"/>
    <property type="molecule type" value="Genomic_DNA"/>
</dbReference>
<dbReference type="GO" id="GO:0015179">
    <property type="term" value="F:L-amino acid transmembrane transporter activity"/>
    <property type="evidence" value="ECO:0007669"/>
    <property type="project" value="TreeGrafter"/>
</dbReference>
<evidence type="ECO:0000256" key="5">
    <source>
        <dbReference type="SAM" id="Phobius"/>
    </source>
</evidence>
<evidence type="ECO:0000259" key="6">
    <source>
        <dbReference type="Pfam" id="PF01490"/>
    </source>
</evidence>
<protein>
    <submittedName>
        <fullName evidence="7">Amino acid permease-like protein</fullName>
    </submittedName>
</protein>
<keyword evidence="2 5" id="KW-0812">Transmembrane</keyword>
<keyword evidence="8" id="KW-1185">Reference proteome</keyword>
<proteinExistence type="predicted"/>
<feature type="transmembrane region" description="Helical" evidence="5">
    <location>
        <begin position="464"/>
        <end position="486"/>
    </location>
</feature>
<feature type="domain" description="Amino acid transporter transmembrane" evidence="6">
    <location>
        <begin position="88"/>
        <end position="488"/>
    </location>
</feature>
<dbReference type="PANTHER" id="PTHR22950">
    <property type="entry name" value="AMINO ACID TRANSPORTER"/>
    <property type="match status" value="1"/>
</dbReference>
<evidence type="ECO:0000256" key="3">
    <source>
        <dbReference type="ARBA" id="ARBA00022989"/>
    </source>
</evidence>
<reference evidence="7" key="1">
    <citation type="submission" date="2019-11" db="EMBL/GenBank/DDBJ databases">
        <title>Leishmania tarentolae CDS.</title>
        <authorList>
            <person name="Goto Y."/>
            <person name="Yamagishi J."/>
        </authorList>
    </citation>
    <scope>NUCLEOTIDE SEQUENCE [LARGE SCALE GENOMIC DNA]</scope>
    <source>
        <strain evidence="7">Parrot Tar II</strain>
    </source>
</reference>
<dbReference type="InterPro" id="IPR013057">
    <property type="entry name" value="AA_transpt_TM"/>
</dbReference>
<organism evidence="7 8">
    <name type="scientific">Leishmania tarentolae</name>
    <name type="common">Sauroleishmania tarentolae</name>
    <dbReference type="NCBI Taxonomy" id="5689"/>
    <lineage>
        <taxon>Eukaryota</taxon>
        <taxon>Discoba</taxon>
        <taxon>Euglenozoa</taxon>
        <taxon>Kinetoplastea</taxon>
        <taxon>Metakinetoplastina</taxon>
        <taxon>Trypanosomatida</taxon>
        <taxon>Trypanosomatidae</taxon>
        <taxon>Leishmaniinae</taxon>
        <taxon>Leishmania</taxon>
        <taxon>lizard Leishmania</taxon>
    </lineage>
</organism>
<feature type="transmembrane region" description="Helical" evidence="5">
    <location>
        <begin position="166"/>
        <end position="194"/>
    </location>
</feature>
<keyword evidence="4 5" id="KW-0472">Membrane</keyword>
<gene>
    <name evidence="7" type="ORF">LtaPh_3604200</name>
</gene>
<name>A0A640KVS8_LEITA</name>
<evidence type="ECO:0000256" key="4">
    <source>
        <dbReference type="ARBA" id="ARBA00023136"/>
    </source>
</evidence>
<feature type="transmembrane region" description="Helical" evidence="5">
    <location>
        <begin position="206"/>
        <end position="223"/>
    </location>
</feature>
<feature type="transmembrane region" description="Helical" evidence="5">
    <location>
        <begin position="316"/>
        <end position="342"/>
    </location>
</feature>
<comment type="caution">
    <text evidence="7">The sequence shown here is derived from an EMBL/GenBank/DDBJ whole genome shotgun (WGS) entry which is preliminary data.</text>
</comment>
<dbReference type="Proteomes" id="UP000419144">
    <property type="component" value="Unassembled WGS sequence"/>
</dbReference>